<keyword evidence="1" id="KW-0812">Transmembrane</keyword>
<reference evidence="2" key="1">
    <citation type="submission" date="2006-10" db="EMBL/GenBank/DDBJ databases">
        <authorList>
            <person name="Amadeo P."/>
            <person name="Zhao Q."/>
            <person name="Wortman J."/>
            <person name="Fraser-Liggett C."/>
            <person name="Carlton J."/>
        </authorList>
    </citation>
    <scope>NUCLEOTIDE SEQUENCE</scope>
    <source>
        <strain evidence="2">G3</strain>
    </source>
</reference>
<dbReference type="AlphaFoldDB" id="A2G9D8"/>
<dbReference type="Proteomes" id="UP000001542">
    <property type="component" value="Unassembled WGS sequence"/>
</dbReference>
<feature type="transmembrane region" description="Helical" evidence="1">
    <location>
        <begin position="15"/>
        <end position="38"/>
    </location>
</feature>
<evidence type="ECO:0000313" key="3">
    <source>
        <dbReference type="Proteomes" id="UP000001542"/>
    </source>
</evidence>
<dbReference type="EMBL" id="DS114702">
    <property type="protein sequence ID" value="EAX86227.1"/>
    <property type="molecule type" value="Genomic_DNA"/>
</dbReference>
<reference evidence="2" key="2">
    <citation type="journal article" date="2007" name="Science">
        <title>Draft genome sequence of the sexually transmitted pathogen Trichomonas vaginalis.</title>
        <authorList>
            <person name="Carlton J.M."/>
            <person name="Hirt R.P."/>
            <person name="Silva J.C."/>
            <person name="Delcher A.L."/>
            <person name="Schatz M."/>
            <person name="Zhao Q."/>
            <person name="Wortman J.R."/>
            <person name="Bidwell S.L."/>
            <person name="Alsmark U.C.M."/>
            <person name="Besteiro S."/>
            <person name="Sicheritz-Ponten T."/>
            <person name="Noel C.J."/>
            <person name="Dacks J.B."/>
            <person name="Foster P.G."/>
            <person name="Simillion C."/>
            <person name="Van de Peer Y."/>
            <person name="Miranda-Saavedra D."/>
            <person name="Barton G.J."/>
            <person name="Westrop G.D."/>
            <person name="Mueller S."/>
            <person name="Dessi D."/>
            <person name="Fiori P.L."/>
            <person name="Ren Q."/>
            <person name="Paulsen I."/>
            <person name="Zhang H."/>
            <person name="Bastida-Corcuera F.D."/>
            <person name="Simoes-Barbosa A."/>
            <person name="Brown M.T."/>
            <person name="Hayes R.D."/>
            <person name="Mukherjee M."/>
            <person name="Okumura C.Y."/>
            <person name="Schneider R."/>
            <person name="Smith A.J."/>
            <person name="Vanacova S."/>
            <person name="Villalvazo M."/>
            <person name="Haas B.J."/>
            <person name="Pertea M."/>
            <person name="Feldblyum T.V."/>
            <person name="Utterback T.R."/>
            <person name="Shu C.L."/>
            <person name="Osoegawa K."/>
            <person name="de Jong P.J."/>
            <person name="Hrdy I."/>
            <person name="Horvathova L."/>
            <person name="Zubacova Z."/>
            <person name="Dolezal P."/>
            <person name="Malik S.B."/>
            <person name="Logsdon J.M. Jr."/>
            <person name="Henze K."/>
            <person name="Gupta A."/>
            <person name="Wang C.C."/>
            <person name="Dunne R.L."/>
            <person name="Upcroft J.A."/>
            <person name="Upcroft P."/>
            <person name="White O."/>
            <person name="Salzberg S.L."/>
            <person name="Tang P."/>
            <person name="Chiu C.-H."/>
            <person name="Lee Y.-S."/>
            <person name="Embley T.M."/>
            <person name="Coombs G.H."/>
            <person name="Mottram J.C."/>
            <person name="Tachezy J."/>
            <person name="Fraser-Liggett C.M."/>
            <person name="Johnson P.J."/>
        </authorList>
    </citation>
    <scope>NUCLEOTIDE SEQUENCE [LARGE SCALE GENOMIC DNA]</scope>
    <source>
        <strain evidence="2">G3</strain>
    </source>
</reference>
<keyword evidence="3" id="KW-1185">Reference proteome</keyword>
<dbReference type="InParanoid" id="A2G9D8"/>
<organism evidence="2 3">
    <name type="scientific">Trichomonas vaginalis (strain ATCC PRA-98 / G3)</name>
    <dbReference type="NCBI Taxonomy" id="412133"/>
    <lineage>
        <taxon>Eukaryota</taxon>
        <taxon>Metamonada</taxon>
        <taxon>Parabasalia</taxon>
        <taxon>Trichomonadida</taxon>
        <taxon>Trichomonadidae</taxon>
        <taxon>Trichomonas</taxon>
    </lineage>
</organism>
<keyword evidence="1" id="KW-0472">Membrane</keyword>
<name>A2G9D8_TRIV3</name>
<dbReference type="RefSeq" id="XP_001299157.1">
    <property type="nucleotide sequence ID" value="XM_001299156.1"/>
</dbReference>
<proteinExistence type="predicted"/>
<protein>
    <submittedName>
        <fullName evidence="2">Uncharacterized protein</fullName>
    </submittedName>
</protein>
<dbReference type="VEuPathDB" id="TrichDB:TVAGG3_0786620"/>
<evidence type="ECO:0000256" key="1">
    <source>
        <dbReference type="SAM" id="Phobius"/>
    </source>
</evidence>
<sequence>MTNQVFDYLGVSDPVGWLIIILILVHIIIGVGIFIYVGNQDAKFRNRRKYQKLE</sequence>
<dbReference type="KEGG" id="tva:4743873"/>
<gene>
    <name evidence="2" type="ORF">TVAG_509760</name>
</gene>
<dbReference type="SMR" id="A2G9D8"/>
<keyword evidence="1" id="KW-1133">Transmembrane helix</keyword>
<evidence type="ECO:0000313" key="2">
    <source>
        <dbReference type="EMBL" id="EAX86227.1"/>
    </source>
</evidence>
<accession>A2G9D8</accession>